<dbReference type="Proteomes" id="UP001054837">
    <property type="component" value="Unassembled WGS sequence"/>
</dbReference>
<accession>A0AAV4UFP7</accession>
<evidence type="ECO:0000313" key="2">
    <source>
        <dbReference type="Proteomes" id="UP001054837"/>
    </source>
</evidence>
<protein>
    <submittedName>
        <fullName evidence="1">Uncharacterized protein</fullName>
    </submittedName>
</protein>
<gene>
    <name evidence="1" type="ORF">CDAR_98351</name>
</gene>
<evidence type="ECO:0000313" key="1">
    <source>
        <dbReference type="EMBL" id="GIY56628.1"/>
    </source>
</evidence>
<dbReference type="AlphaFoldDB" id="A0AAV4UFP7"/>
<name>A0AAV4UFP7_9ARAC</name>
<dbReference type="EMBL" id="BPLQ01011207">
    <property type="protein sequence ID" value="GIY56628.1"/>
    <property type="molecule type" value="Genomic_DNA"/>
</dbReference>
<sequence>MDTECLLFLLQNCVCLEELAIYSARCLNDKTFKKILRKNRLLDLKILNIALSKNGCDALLKSAENLKKIFLEGISSNPREITSRYIAPITEGHQISLIVSLMNVDSECVFPLLQY</sequence>
<keyword evidence="2" id="KW-1185">Reference proteome</keyword>
<proteinExistence type="predicted"/>
<reference evidence="1 2" key="1">
    <citation type="submission" date="2021-06" db="EMBL/GenBank/DDBJ databases">
        <title>Caerostris darwini draft genome.</title>
        <authorList>
            <person name="Kono N."/>
            <person name="Arakawa K."/>
        </authorList>
    </citation>
    <scope>NUCLEOTIDE SEQUENCE [LARGE SCALE GENOMIC DNA]</scope>
</reference>
<comment type="caution">
    <text evidence="1">The sequence shown here is derived from an EMBL/GenBank/DDBJ whole genome shotgun (WGS) entry which is preliminary data.</text>
</comment>
<organism evidence="1 2">
    <name type="scientific">Caerostris darwini</name>
    <dbReference type="NCBI Taxonomy" id="1538125"/>
    <lineage>
        <taxon>Eukaryota</taxon>
        <taxon>Metazoa</taxon>
        <taxon>Ecdysozoa</taxon>
        <taxon>Arthropoda</taxon>
        <taxon>Chelicerata</taxon>
        <taxon>Arachnida</taxon>
        <taxon>Araneae</taxon>
        <taxon>Araneomorphae</taxon>
        <taxon>Entelegynae</taxon>
        <taxon>Araneoidea</taxon>
        <taxon>Araneidae</taxon>
        <taxon>Caerostris</taxon>
    </lineage>
</organism>